<name>A0A9P7ZXS9_MORAP</name>
<reference evidence="4" key="1">
    <citation type="submission" date="2021-07" db="EMBL/GenBank/DDBJ databases">
        <title>Draft genome of Mortierella alpina, strain LL118, isolated from an aspen leaf litter sample.</title>
        <authorList>
            <person name="Yang S."/>
            <person name="Vinatzer B.A."/>
        </authorList>
    </citation>
    <scope>NUCLEOTIDE SEQUENCE</scope>
    <source>
        <strain evidence="4">LL118</strain>
    </source>
</reference>
<dbReference type="InterPro" id="IPR052618">
    <property type="entry name" value="ComplexI_NDUFA12"/>
</dbReference>
<dbReference type="Proteomes" id="UP000717515">
    <property type="component" value="Unassembled WGS sequence"/>
</dbReference>
<evidence type="ECO:0000256" key="2">
    <source>
        <dbReference type="SAM" id="MobiDB-lite"/>
    </source>
</evidence>
<sequence>MASISLARRIALSFKALSPGGGRRLIGKDFEGNLYFEKPDPNGGRWPRRTVELANPELSEANYDDANIAVQWQAWLRNTRPEAPTIAEIQRDEARKQLTVARAKVLDQAWQDRKAELALEQAQGRQAILGLNAAPSSGTKEQPESETTGTLGSLPEEDEAIKSAARKQIEEREAARKAGFKPQVQQGDTFEPQAWSPMAARQRQGQLVIFITMSSTESSMSNTAAQAGINAGCSETGSVGAKVVSSSPPSTQFTNGLLIASGAAFMTGIFGSLWYQGRQEKRKGINRVASGTPAGPSLQSLNDLKMAEALLKEGRMLGLKAFAISTTLCVSGAVLVVGGARWALDVETIPEFSAKMRELFPKQKTKFVDAVVEADRSVFGRKSVSGQGALINSTIPGSTSDEEGDLDHEEDGNILGRIERELRRLESEEATASTAAASESLPSK</sequence>
<evidence type="ECO:0000256" key="3">
    <source>
        <dbReference type="SAM" id="Phobius"/>
    </source>
</evidence>
<gene>
    <name evidence="4" type="ORF">KVV02_005143</name>
</gene>
<feature type="compositionally biased region" description="Basic and acidic residues" evidence="2">
    <location>
        <begin position="167"/>
        <end position="176"/>
    </location>
</feature>
<keyword evidence="3" id="KW-0472">Membrane</keyword>
<dbReference type="PANTHER" id="PTHR32470:SF2">
    <property type="entry name" value="NADH DEHYDROGENASE [UBIQUINONE] 1 ALPHA SUBCOMPLEX ASSEMBLY FACTOR 2"/>
    <property type="match status" value="1"/>
</dbReference>
<feature type="compositionally biased region" description="Low complexity" evidence="2">
    <location>
        <begin position="430"/>
        <end position="444"/>
    </location>
</feature>
<dbReference type="EMBL" id="JAIFTL010000313">
    <property type="protein sequence ID" value="KAG9320224.1"/>
    <property type="molecule type" value="Genomic_DNA"/>
</dbReference>
<dbReference type="GO" id="GO:0045271">
    <property type="term" value="C:respiratory chain complex I"/>
    <property type="evidence" value="ECO:0007669"/>
    <property type="project" value="InterPro"/>
</dbReference>
<evidence type="ECO:0000313" key="4">
    <source>
        <dbReference type="EMBL" id="KAG9320224.1"/>
    </source>
</evidence>
<feature type="transmembrane region" description="Helical" evidence="3">
    <location>
        <begin position="321"/>
        <end position="344"/>
    </location>
</feature>
<dbReference type="InterPro" id="IPR007763">
    <property type="entry name" value="NDUFA12"/>
</dbReference>
<keyword evidence="3" id="KW-0812">Transmembrane</keyword>
<dbReference type="GO" id="GO:0005739">
    <property type="term" value="C:mitochondrion"/>
    <property type="evidence" value="ECO:0007669"/>
    <property type="project" value="TreeGrafter"/>
</dbReference>
<dbReference type="AlphaFoldDB" id="A0A9P7ZXS9"/>
<feature type="compositionally biased region" description="Polar residues" evidence="2">
    <location>
        <begin position="134"/>
        <end position="151"/>
    </location>
</feature>
<protein>
    <submittedName>
        <fullName evidence="4">Uncharacterized protein</fullName>
    </submittedName>
</protein>
<keyword evidence="3" id="KW-1133">Transmembrane helix</keyword>
<evidence type="ECO:0000256" key="1">
    <source>
        <dbReference type="ARBA" id="ARBA00007355"/>
    </source>
</evidence>
<dbReference type="GO" id="GO:0032981">
    <property type="term" value="P:mitochondrial respiratory chain complex I assembly"/>
    <property type="evidence" value="ECO:0007669"/>
    <property type="project" value="TreeGrafter"/>
</dbReference>
<dbReference type="PANTHER" id="PTHR32470">
    <property type="entry name" value="ADH DEHYDROGENASE [UBIQUINONE] 1 ALPHA SUBCOMPLEX ASSEMBLY FACTOR 2"/>
    <property type="match status" value="1"/>
</dbReference>
<accession>A0A9P7ZXS9</accession>
<proteinExistence type="inferred from homology"/>
<feature type="compositionally biased region" description="Polar residues" evidence="2">
    <location>
        <begin position="390"/>
        <end position="399"/>
    </location>
</feature>
<organism evidence="4 5">
    <name type="scientific">Mortierella alpina</name>
    <name type="common">Oleaginous fungus</name>
    <name type="synonym">Mortierella renispora</name>
    <dbReference type="NCBI Taxonomy" id="64518"/>
    <lineage>
        <taxon>Eukaryota</taxon>
        <taxon>Fungi</taxon>
        <taxon>Fungi incertae sedis</taxon>
        <taxon>Mucoromycota</taxon>
        <taxon>Mortierellomycotina</taxon>
        <taxon>Mortierellomycetes</taxon>
        <taxon>Mortierellales</taxon>
        <taxon>Mortierellaceae</taxon>
        <taxon>Mortierella</taxon>
    </lineage>
</organism>
<comment type="caution">
    <text evidence="4">The sequence shown here is derived from an EMBL/GenBank/DDBJ whole genome shotgun (WGS) entry which is preliminary data.</text>
</comment>
<evidence type="ECO:0000313" key="5">
    <source>
        <dbReference type="Proteomes" id="UP000717515"/>
    </source>
</evidence>
<feature type="region of interest" description="Disordered" evidence="2">
    <location>
        <begin position="425"/>
        <end position="444"/>
    </location>
</feature>
<feature type="region of interest" description="Disordered" evidence="2">
    <location>
        <begin position="131"/>
        <end position="189"/>
    </location>
</feature>
<feature type="region of interest" description="Disordered" evidence="2">
    <location>
        <begin position="390"/>
        <end position="413"/>
    </location>
</feature>
<feature type="compositionally biased region" description="Acidic residues" evidence="2">
    <location>
        <begin position="400"/>
        <end position="412"/>
    </location>
</feature>
<comment type="similarity">
    <text evidence="1">Belongs to the complex I NDUFA12 subunit family.</text>
</comment>
<feature type="transmembrane region" description="Helical" evidence="3">
    <location>
        <begin position="256"/>
        <end position="275"/>
    </location>
</feature>
<dbReference type="Pfam" id="PF05071">
    <property type="entry name" value="NDUFA12"/>
    <property type="match status" value="1"/>
</dbReference>